<organism evidence="2">
    <name type="scientific">Veillonella ratti</name>
    <dbReference type="NCBI Taxonomy" id="103892"/>
    <lineage>
        <taxon>Bacteria</taxon>
        <taxon>Bacillati</taxon>
        <taxon>Bacillota</taxon>
        <taxon>Negativicutes</taxon>
        <taxon>Veillonellales</taxon>
        <taxon>Veillonellaceae</taxon>
        <taxon>Veillonella</taxon>
    </lineage>
</organism>
<dbReference type="PANTHER" id="PTHR30290">
    <property type="entry name" value="PERIPLASMIC BINDING COMPONENT OF ABC TRANSPORTER"/>
    <property type="match status" value="1"/>
</dbReference>
<dbReference type="SUPFAM" id="SSF53850">
    <property type="entry name" value="Periplasmic binding protein-like II"/>
    <property type="match status" value="1"/>
</dbReference>
<protein>
    <submittedName>
        <fullName evidence="2">Nickel-binding periplasmic protein</fullName>
    </submittedName>
</protein>
<gene>
    <name evidence="2" type="primary">nikA</name>
    <name evidence="2" type="ORF">VRLFYP33_00335</name>
</gene>
<evidence type="ECO:0000259" key="1">
    <source>
        <dbReference type="Pfam" id="PF00496"/>
    </source>
</evidence>
<dbReference type="PANTHER" id="PTHR30290:SF81">
    <property type="entry name" value="OLIGOPEPTIDE-BINDING PROTEIN OPPA"/>
    <property type="match status" value="1"/>
</dbReference>
<dbReference type="Gene3D" id="3.40.190.10">
    <property type="entry name" value="Periplasmic binding protein-like II"/>
    <property type="match status" value="1"/>
</dbReference>
<dbReference type="AlphaFoldDB" id="A0A6N2YYH0"/>
<dbReference type="InterPro" id="IPR030678">
    <property type="entry name" value="Peptide/Ni-bd"/>
</dbReference>
<dbReference type="GO" id="GO:0043190">
    <property type="term" value="C:ATP-binding cassette (ABC) transporter complex"/>
    <property type="evidence" value="ECO:0007669"/>
    <property type="project" value="InterPro"/>
</dbReference>
<dbReference type="EMBL" id="CACRUX010000012">
    <property type="protein sequence ID" value="VYT70897.1"/>
    <property type="molecule type" value="Genomic_DNA"/>
</dbReference>
<dbReference type="PIRSF" id="PIRSF002741">
    <property type="entry name" value="MppA"/>
    <property type="match status" value="1"/>
</dbReference>
<accession>A0A6N2YYH0</accession>
<proteinExistence type="predicted"/>
<dbReference type="RefSeq" id="WP_156703979.1">
    <property type="nucleotide sequence ID" value="NZ_CACRUX010000012.1"/>
</dbReference>
<feature type="domain" description="Solute-binding protein family 5" evidence="1">
    <location>
        <begin position="89"/>
        <end position="434"/>
    </location>
</feature>
<dbReference type="GO" id="GO:1904680">
    <property type="term" value="F:peptide transmembrane transporter activity"/>
    <property type="evidence" value="ECO:0007669"/>
    <property type="project" value="TreeGrafter"/>
</dbReference>
<dbReference type="InterPro" id="IPR000914">
    <property type="entry name" value="SBP_5_dom"/>
</dbReference>
<dbReference type="PROSITE" id="PS51257">
    <property type="entry name" value="PROKAR_LIPOPROTEIN"/>
    <property type="match status" value="1"/>
</dbReference>
<dbReference type="Pfam" id="PF00496">
    <property type="entry name" value="SBP_bac_5"/>
    <property type="match status" value="1"/>
</dbReference>
<evidence type="ECO:0000313" key="2">
    <source>
        <dbReference type="EMBL" id="VYT70897.1"/>
    </source>
</evidence>
<dbReference type="InterPro" id="IPR039424">
    <property type="entry name" value="SBP_5"/>
</dbReference>
<dbReference type="GO" id="GO:0015833">
    <property type="term" value="P:peptide transport"/>
    <property type="evidence" value="ECO:0007669"/>
    <property type="project" value="TreeGrafter"/>
</dbReference>
<dbReference type="CDD" id="cd08490">
    <property type="entry name" value="PBP2_NikA_DppA_OppA_like_3"/>
    <property type="match status" value="1"/>
</dbReference>
<dbReference type="Gene3D" id="3.10.105.10">
    <property type="entry name" value="Dipeptide-binding Protein, Domain 3"/>
    <property type="match status" value="1"/>
</dbReference>
<reference evidence="2" key="1">
    <citation type="submission" date="2019-11" db="EMBL/GenBank/DDBJ databases">
        <authorList>
            <person name="Feng L."/>
        </authorList>
    </citation>
    <scope>NUCLEOTIDE SEQUENCE</scope>
    <source>
        <strain evidence="2">VrattiLFYP33</strain>
    </source>
</reference>
<name>A0A6N2YYH0_9FIRM</name>
<dbReference type="GO" id="GO:0042597">
    <property type="term" value="C:periplasmic space"/>
    <property type="evidence" value="ECO:0007669"/>
    <property type="project" value="UniProtKB-ARBA"/>
</dbReference>
<sequence length="522" mass="56781">MNESRCGKPHLKGLRRLMAVIACVIMAVVISGCGSSNTDGGGKVLHYGTTAYGPAMENAGLNPHEAYQGWSAVRYGVAETLVRFNDAMEVKPWLADSWQFVDAHTVKLHIRDKVTFSNGKPLTAEAVKANFEELLAVHDRAPKDLGIQSMVADGQNLTIQSANPATVLLTYLADPYSAIIDVSEKPKDGLYVGTGPFKATNITEKSVSLVRNDSYWDGKPKLDGVEVVRITEGDTLTMALQKGDIDAAQGLPYNSLELFKDASAYTISSMPTSRVYQVAFNFNSPAMQDKAVREAIAMSIDKTQFAKVLLKGNGVAAVGPFPENTALGHMKVTAPNFNIEAAKKILADAGYRDTDGDGYVDKNGQPLTVRWLTYTSRQELPVLAEAAQATLKQVGIKVEVNATDAYRSVLKQGNFDVFAKAFVTAPTGEGSYYFKTNALAGAVDNVGDYNNPAIQDLMAQLDQTTEPAQRQAIFQTMTQTVLDDAAFIYVAHLKMNLVMKHKVVNFKASPTDYYELNKDVDM</sequence>